<proteinExistence type="predicted"/>
<evidence type="ECO:0000313" key="2">
    <source>
        <dbReference type="Proteomes" id="UP000214720"/>
    </source>
</evidence>
<dbReference type="Proteomes" id="UP000214720">
    <property type="component" value="Unassembled WGS sequence"/>
</dbReference>
<name>A0A226X6M8_CABSO</name>
<dbReference type="RefSeq" id="WP_089160533.1">
    <property type="nucleotide sequence ID" value="NZ_MTHB01000057.1"/>
</dbReference>
<dbReference type="EMBL" id="MTHB01000057">
    <property type="protein sequence ID" value="OXC78637.1"/>
    <property type="molecule type" value="Genomic_DNA"/>
</dbReference>
<sequence>MKTFTALFAVDVPHYGTETFAAPSAAVAIATAQAMDPADLCDDPDWSNSACARIVSITDDATRQTTAENVALDGAFLRYGGHPAFLLCEAAPDTL</sequence>
<dbReference type="OrthoDB" id="9131231at2"/>
<comment type="caution">
    <text evidence="1">The sequence shown here is derived from an EMBL/GenBank/DDBJ whole genome shotgun (WGS) entry which is preliminary data.</text>
</comment>
<evidence type="ECO:0000313" key="1">
    <source>
        <dbReference type="EMBL" id="OXC78637.1"/>
    </source>
</evidence>
<gene>
    <name evidence="1" type="ORF">BSU04_10935</name>
</gene>
<protein>
    <submittedName>
        <fullName evidence="1">Uncharacterized protein</fullName>
    </submittedName>
</protein>
<reference evidence="2" key="1">
    <citation type="submission" date="2017-01" db="EMBL/GenBank/DDBJ databases">
        <title>Genome Analysis of Deinococcus marmoris KOPRI26562.</title>
        <authorList>
            <person name="Kim J.H."/>
            <person name="Oh H.-M."/>
        </authorList>
    </citation>
    <scope>NUCLEOTIDE SEQUENCE [LARGE SCALE GENOMIC DNA]</scope>
    <source>
        <strain evidence="2">PAMC 26633</strain>
    </source>
</reference>
<organism evidence="1 2">
    <name type="scientific">Caballeronia sordidicola</name>
    <name type="common">Burkholderia sordidicola</name>
    <dbReference type="NCBI Taxonomy" id="196367"/>
    <lineage>
        <taxon>Bacteria</taxon>
        <taxon>Pseudomonadati</taxon>
        <taxon>Pseudomonadota</taxon>
        <taxon>Betaproteobacteria</taxon>
        <taxon>Burkholderiales</taxon>
        <taxon>Burkholderiaceae</taxon>
        <taxon>Caballeronia</taxon>
    </lineage>
</organism>
<accession>A0A226X6M8</accession>
<dbReference type="AlphaFoldDB" id="A0A226X6M8"/>